<comment type="caution">
    <text evidence="1">The sequence shown here is derived from an EMBL/GenBank/DDBJ whole genome shotgun (WGS) entry which is preliminary data.</text>
</comment>
<protein>
    <submittedName>
        <fullName evidence="1">Uncharacterized protein</fullName>
    </submittedName>
</protein>
<dbReference type="Proteomes" id="UP001464891">
    <property type="component" value="Unassembled WGS sequence"/>
</dbReference>
<reference evidence="1 2" key="1">
    <citation type="submission" date="2022-04" db="EMBL/GenBank/DDBJ databases">
        <title>Positive selection, recombination, and allopatry shape intraspecific diversity of widespread and dominant cyanobacteria.</title>
        <authorList>
            <person name="Wei J."/>
            <person name="Shu W."/>
            <person name="Hu C."/>
        </authorList>
    </citation>
    <scope>NUCLEOTIDE SEQUENCE [LARGE SCALE GENOMIC DNA]</scope>
    <source>
        <strain evidence="1 2">GB2-A4</strain>
    </source>
</reference>
<keyword evidence="2" id="KW-1185">Reference proteome</keyword>
<dbReference type="RefSeq" id="WP_190433852.1">
    <property type="nucleotide sequence ID" value="NZ_JAMPKM010000002.1"/>
</dbReference>
<accession>A0ABV0J3W1</accession>
<sequence>MSPVDFSQQTISVTLDAALVQQVDQLTSDRDRAIAEGLRWWCEKQSAQQRLAFAQARHERHERDETGWLV</sequence>
<evidence type="ECO:0000313" key="2">
    <source>
        <dbReference type="Proteomes" id="UP001464891"/>
    </source>
</evidence>
<dbReference type="EMBL" id="JAMPKM010000002">
    <property type="protein sequence ID" value="MEP0816474.1"/>
    <property type="molecule type" value="Genomic_DNA"/>
</dbReference>
<gene>
    <name evidence="1" type="ORF">NC998_05120</name>
</gene>
<organism evidence="1 2">
    <name type="scientific">Trichocoleus desertorum GB2-A4</name>
    <dbReference type="NCBI Taxonomy" id="2933944"/>
    <lineage>
        <taxon>Bacteria</taxon>
        <taxon>Bacillati</taxon>
        <taxon>Cyanobacteriota</taxon>
        <taxon>Cyanophyceae</taxon>
        <taxon>Leptolyngbyales</taxon>
        <taxon>Trichocoleusaceae</taxon>
        <taxon>Trichocoleus</taxon>
    </lineage>
</organism>
<proteinExistence type="predicted"/>
<evidence type="ECO:0000313" key="1">
    <source>
        <dbReference type="EMBL" id="MEP0816474.1"/>
    </source>
</evidence>
<name>A0ABV0J3W1_9CYAN</name>